<evidence type="ECO:0000256" key="3">
    <source>
        <dbReference type="ARBA" id="ARBA00022801"/>
    </source>
</evidence>
<evidence type="ECO:0000313" key="9">
    <source>
        <dbReference type="Proteomes" id="UP000179034"/>
    </source>
</evidence>
<gene>
    <name evidence="8" type="ORF">A2Z06_03070</name>
</gene>
<dbReference type="Pfam" id="PF01435">
    <property type="entry name" value="Peptidase_M48"/>
    <property type="match status" value="1"/>
</dbReference>
<keyword evidence="5 6" id="KW-0482">Metalloprotease</keyword>
<protein>
    <recommendedName>
        <fullName evidence="7">Peptidase M48 domain-containing protein</fullName>
    </recommendedName>
</protein>
<evidence type="ECO:0000256" key="2">
    <source>
        <dbReference type="ARBA" id="ARBA00022723"/>
    </source>
</evidence>
<dbReference type="AlphaFoldDB" id="A0A1F5YDL5"/>
<dbReference type="GO" id="GO:0004222">
    <property type="term" value="F:metalloendopeptidase activity"/>
    <property type="evidence" value="ECO:0007669"/>
    <property type="project" value="InterPro"/>
</dbReference>
<evidence type="ECO:0000256" key="6">
    <source>
        <dbReference type="RuleBase" id="RU003983"/>
    </source>
</evidence>
<organism evidence="8 9">
    <name type="scientific">Candidatus Glassbacteria bacterium RBG_16_58_8</name>
    <dbReference type="NCBI Taxonomy" id="1817866"/>
    <lineage>
        <taxon>Bacteria</taxon>
        <taxon>Candidatus Glassiibacteriota</taxon>
    </lineage>
</organism>
<feature type="domain" description="Peptidase M48" evidence="7">
    <location>
        <begin position="2"/>
        <end position="134"/>
    </location>
</feature>
<dbReference type="Gene3D" id="3.30.2010.10">
    <property type="entry name" value="Metalloproteases ('zincins'), catalytic domain"/>
    <property type="match status" value="1"/>
</dbReference>
<dbReference type="InterPro" id="IPR001915">
    <property type="entry name" value="Peptidase_M48"/>
</dbReference>
<reference evidence="8 9" key="1">
    <citation type="journal article" date="2016" name="Nat. Commun.">
        <title>Thousands of microbial genomes shed light on interconnected biogeochemical processes in an aquifer system.</title>
        <authorList>
            <person name="Anantharaman K."/>
            <person name="Brown C.T."/>
            <person name="Hug L.A."/>
            <person name="Sharon I."/>
            <person name="Castelle C.J."/>
            <person name="Probst A.J."/>
            <person name="Thomas B.C."/>
            <person name="Singh A."/>
            <person name="Wilkins M.J."/>
            <person name="Karaoz U."/>
            <person name="Brodie E.L."/>
            <person name="Williams K.H."/>
            <person name="Hubbard S.S."/>
            <person name="Banfield J.F."/>
        </authorList>
    </citation>
    <scope>NUCLEOTIDE SEQUENCE [LARGE SCALE GENOMIC DNA]</scope>
</reference>
<evidence type="ECO:0000256" key="4">
    <source>
        <dbReference type="ARBA" id="ARBA00022833"/>
    </source>
</evidence>
<keyword evidence="2" id="KW-0479">Metal-binding</keyword>
<sequence>MIYVTTGLMDIIESKEELDMVLAHEVAHIEERHAMNEFQSSREPLYENDPLYVANRLNEFGRSLVLVGYTDAHEREADFYALAYGMHRYGVDHTSLSLVLQKLQDIQWRDIRVGGGLFSGRSNLEGRIQALRETRVQAFQPKATYYRRRDNGPSDARISLLFQKLYHGQVTLYTSIESEETFPFNSQGRGQIVIETTENKTYILDQDNISFIRKPPEGMEYETDHHTYVIAFEKGGEERPLPITRDSIRRITLTKSQTPLSSQPIAVFVP</sequence>
<keyword evidence="3 6" id="KW-0378">Hydrolase</keyword>
<comment type="caution">
    <text evidence="8">The sequence shown here is derived from an EMBL/GenBank/DDBJ whole genome shotgun (WGS) entry which is preliminary data.</text>
</comment>
<dbReference type="PANTHER" id="PTHR22726">
    <property type="entry name" value="METALLOENDOPEPTIDASE OMA1"/>
    <property type="match status" value="1"/>
</dbReference>
<comment type="similarity">
    <text evidence="6">Belongs to the peptidase M48 family.</text>
</comment>
<accession>A0A1F5YDL5</accession>
<evidence type="ECO:0000259" key="7">
    <source>
        <dbReference type="Pfam" id="PF01435"/>
    </source>
</evidence>
<dbReference type="GO" id="GO:0016020">
    <property type="term" value="C:membrane"/>
    <property type="evidence" value="ECO:0007669"/>
    <property type="project" value="TreeGrafter"/>
</dbReference>
<keyword evidence="1 6" id="KW-0645">Protease</keyword>
<comment type="cofactor">
    <cofactor evidence="6">
        <name>Zn(2+)</name>
        <dbReference type="ChEBI" id="CHEBI:29105"/>
    </cofactor>
    <text evidence="6">Binds 1 zinc ion per subunit.</text>
</comment>
<evidence type="ECO:0000256" key="5">
    <source>
        <dbReference type="ARBA" id="ARBA00023049"/>
    </source>
</evidence>
<dbReference type="PANTHER" id="PTHR22726:SF1">
    <property type="entry name" value="METALLOENDOPEPTIDASE OMA1, MITOCHONDRIAL"/>
    <property type="match status" value="1"/>
</dbReference>
<dbReference type="GO" id="GO:0046872">
    <property type="term" value="F:metal ion binding"/>
    <property type="evidence" value="ECO:0007669"/>
    <property type="project" value="UniProtKB-KW"/>
</dbReference>
<dbReference type="InterPro" id="IPR051156">
    <property type="entry name" value="Mito/Outer_Membr_Metalloprot"/>
</dbReference>
<dbReference type="EMBL" id="MFIW01000016">
    <property type="protein sequence ID" value="OGF98056.1"/>
    <property type="molecule type" value="Genomic_DNA"/>
</dbReference>
<name>A0A1F5YDL5_9BACT</name>
<dbReference type="Proteomes" id="UP000179034">
    <property type="component" value="Unassembled WGS sequence"/>
</dbReference>
<evidence type="ECO:0000256" key="1">
    <source>
        <dbReference type="ARBA" id="ARBA00022670"/>
    </source>
</evidence>
<proteinExistence type="inferred from homology"/>
<keyword evidence="4 6" id="KW-0862">Zinc</keyword>
<dbReference type="GO" id="GO:0051603">
    <property type="term" value="P:proteolysis involved in protein catabolic process"/>
    <property type="evidence" value="ECO:0007669"/>
    <property type="project" value="TreeGrafter"/>
</dbReference>
<evidence type="ECO:0000313" key="8">
    <source>
        <dbReference type="EMBL" id="OGF98056.1"/>
    </source>
</evidence>